<dbReference type="Proteomes" id="UP001172102">
    <property type="component" value="Unassembled WGS sequence"/>
</dbReference>
<name>A0AA39ZWK8_9PEZI</name>
<comment type="caution">
    <text evidence="1">The sequence shown here is derived from an EMBL/GenBank/DDBJ whole genome shotgun (WGS) entry which is preliminary data.</text>
</comment>
<reference evidence="1" key="1">
    <citation type="submission" date="2023-06" db="EMBL/GenBank/DDBJ databases">
        <title>Genome-scale phylogeny and comparative genomics of the fungal order Sordariales.</title>
        <authorList>
            <consortium name="Lawrence Berkeley National Laboratory"/>
            <person name="Hensen N."/>
            <person name="Bonometti L."/>
            <person name="Westerberg I."/>
            <person name="Brannstrom I.O."/>
            <person name="Guillou S."/>
            <person name="Cros-Aarteil S."/>
            <person name="Calhoun S."/>
            <person name="Haridas S."/>
            <person name="Kuo A."/>
            <person name="Mondo S."/>
            <person name="Pangilinan J."/>
            <person name="Riley R."/>
            <person name="Labutti K."/>
            <person name="Andreopoulos B."/>
            <person name="Lipzen A."/>
            <person name="Chen C."/>
            <person name="Yanf M."/>
            <person name="Daum C."/>
            <person name="Ng V."/>
            <person name="Clum A."/>
            <person name="Steindorff A."/>
            <person name="Ohm R."/>
            <person name="Martin F."/>
            <person name="Silar P."/>
            <person name="Natvig D."/>
            <person name="Lalanne C."/>
            <person name="Gautier V."/>
            <person name="Ament-Velasquez S.L."/>
            <person name="Kruys A."/>
            <person name="Hutchinson M.I."/>
            <person name="Powell A.J."/>
            <person name="Barry K."/>
            <person name="Miller A.N."/>
            <person name="Grigoriev I.V."/>
            <person name="Debuchy R."/>
            <person name="Gladieux P."/>
            <person name="Thoren M.H."/>
            <person name="Johannesson H."/>
        </authorList>
    </citation>
    <scope>NUCLEOTIDE SEQUENCE</scope>
    <source>
        <strain evidence="1">SMH4607-1</strain>
    </source>
</reference>
<dbReference type="EMBL" id="JAUKUA010000007">
    <property type="protein sequence ID" value="KAK0704983.1"/>
    <property type="molecule type" value="Genomic_DNA"/>
</dbReference>
<dbReference type="AlphaFoldDB" id="A0AA39ZWK8"/>
<evidence type="ECO:0000313" key="1">
    <source>
        <dbReference type="EMBL" id="KAK0704983.1"/>
    </source>
</evidence>
<keyword evidence="2" id="KW-1185">Reference proteome</keyword>
<proteinExistence type="predicted"/>
<evidence type="ECO:0000313" key="2">
    <source>
        <dbReference type="Proteomes" id="UP001172102"/>
    </source>
</evidence>
<accession>A0AA39ZWK8</accession>
<gene>
    <name evidence="1" type="ORF">B0H67DRAFT_367008</name>
</gene>
<protein>
    <submittedName>
        <fullName evidence="1">Uncharacterized protein</fullName>
    </submittedName>
</protein>
<sequence>MHYRIAGLAIVCFCLFGYLQRICVTLSSISLGLCWNMALIEVARGSAAGHELQDVKAPNLLLRATVRQDLRLYSPACREVVLNHGRSS</sequence>
<organism evidence="1 2">
    <name type="scientific">Lasiosphaeris hirsuta</name>
    <dbReference type="NCBI Taxonomy" id="260670"/>
    <lineage>
        <taxon>Eukaryota</taxon>
        <taxon>Fungi</taxon>
        <taxon>Dikarya</taxon>
        <taxon>Ascomycota</taxon>
        <taxon>Pezizomycotina</taxon>
        <taxon>Sordariomycetes</taxon>
        <taxon>Sordariomycetidae</taxon>
        <taxon>Sordariales</taxon>
        <taxon>Lasiosphaeriaceae</taxon>
        <taxon>Lasiosphaeris</taxon>
    </lineage>
</organism>